<dbReference type="EMBL" id="MHQK01000055">
    <property type="protein sequence ID" value="OHA00511.1"/>
    <property type="molecule type" value="Genomic_DNA"/>
</dbReference>
<comment type="caution">
    <text evidence="2">The sequence shown here is derived from an EMBL/GenBank/DDBJ whole genome shotgun (WGS) entry which is preliminary data.</text>
</comment>
<protein>
    <submittedName>
        <fullName evidence="2">Uncharacterized protein</fullName>
    </submittedName>
</protein>
<name>A0A1G2KPT2_9BACT</name>
<organism evidence="2 3">
    <name type="scientific">Candidatus Sungbacteria bacterium RIFCSPHIGHO2_02_FULL_49_20</name>
    <dbReference type="NCBI Taxonomy" id="1802272"/>
    <lineage>
        <taxon>Bacteria</taxon>
        <taxon>Candidatus Sungiibacteriota</taxon>
    </lineage>
</organism>
<evidence type="ECO:0000313" key="3">
    <source>
        <dbReference type="Proteomes" id="UP000178710"/>
    </source>
</evidence>
<dbReference type="Proteomes" id="UP000178710">
    <property type="component" value="Unassembled WGS sequence"/>
</dbReference>
<evidence type="ECO:0000256" key="1">
    <source>
        <dbReference type="SAM" id="MobiDB-lite"/>
    </source>
</evidence>
<reference evidence="2 3" key="1">
    <citation type="journal article" date="2016" name="Nat. Commun.">
        <title>Thousands of microbial genomes shed light on interconnected biogeochemical processes in an aquifer system.</title>
        <authorList>
            <person name="Anantharaman K."/>
            <person name="Brown C.T."/>
            <person name="Hug L.A."/>
            <person name="Sharon I."/>
            <person name="Castelle C.J."/>
            <person name="Probst A.J."/>
            <person name="Thomas B.C."/>
            <person name="Singh A."/>
            <person name="Wilkins M.J."/>
            <person name="Karaoz U."/>
            <person name="Brodie E.L."/>
            <person name="Williams K.H."/>
            <person name="Hubbard S.S."/>
            <person name="Banfield J.F."/>
        </authorList>
    </citation>
    <scope>NUCLEOTIDE SEQUENCE [LARGE SCALE GENOMIC DNA]</scope>
</reference>
<sequence length="135" mass="14656">MPELSNAPNSPEINAEELARRFEEKKKLLENTGLKSEARDVFREAFREHVAPQISQSASVAGTIPVASPKPSSDISSGDKTELKDLVSLALEKGILEAIAKAQAETPYLIDALHDELADHYYDKLLALGKISADA</sequence>
<accession>A0A1G2KPT2</accession>
<proteinExistence type="predicted"/>
<feature type="region of interest" description="Disordered" evidence="1">
    <location>
        <begin position="58"/>
        <end position="79"/>
    </location>
</feature>
<dbReference type="AlphaFoldDB" id="A0A1G2KPT2"/>
<evidence type="ECO:0000313" key="2">
    <source>
        <dbReference type="EMBL" id="OHA00511.1"/>
    </source>
</evidence>
<gene>
    <name evidence="2" type="ORF">A3C12_00305</name>
</gene>